<evidence type="ECO:0000256" key="1">
    <source>
        <dbReference type="SAM" id="SignalP"/>
    </source>
</evidence>
<feature type="chain" id="PRO_5004767271" evidence="1">
    <location>
        <begin position="25"/>
        <end position="192"/>
    </location>
</feature>
<keyword evidence="3" id="KW-1185">Reference proteome</keyword>
<feature type="signal peptide" evidence="1">
    <location>
        <begin position="1"/>
        <end position="24"/>
    </location>
</feature>
<organism evidence="2 3">
    <name type="scientific">Helicobacter macacae MIT 99-5501</name>
    <dbReference type="NCBI Taxonomy" id="1357400"/>
    <lineage>
        <taxon>Bacteria</taxon>
        <taxon>Pseudomonadati</taxon>
        <taxon>Campylobacterota</taxon>
        <taxon>Epsilonproteobacteria</taxon>
        <taxon>Campylobacterales</taxon>
        <taxon>Helicobacteraceae</taxon>
        <taxon>Helicobacter</taxon>
    </lineage>
</organism>
<name>V8C7B5_9HELI</name>
<dbReference type="STRING" id="1357400.HMPREF2086_01063"/>
<evidence type="ECO:0000313" key="2">
    <source>
        <dbReference type="EMBL" id="ETD23264.1"/>
    </source>
</evidence>
<evidence type="ECO:0000313" key="3">
    <source>
        <dbReference type="Proteomes" id="UP000018731"/>
    </source>
</evidence>
<dbReference type="EMBL" id="AZJI01000005">
    <property type="protein sequence ID" value="ETD23264.1"/>
    <property type="molecule type" value="Genomic_DNA"/>
</dbReference>
<sequence length="192" mass="22102">MISKISKCAFLWVLPLCFACVANAFDIDTFATNALKNGQINQNAQSQIIEQENFIIAFVSLTNPLQDREAKLAHKGELYAKLAIFEHYQARDKKLKSLQISNALHSSIIKHNNKIYLALAINHANITKSYDESSEQNTREIYAQKAKMLESSLKQDDDISTLKELARIYERLGEIEKYDEIQERILQKEFEF</sequence>
<gene>
    <name evidence="2" type="ORF">HMPREF2086_01063</name>
</gene>
<reference evidence="2 3" key="1">
    <citation type="journal article" date="2014" name="Genome Announc.">
        <title>Draft genome sequences of six enterohepatic helicobacter species isolated from humans and one from rhesus macaques.</title>
        <authorList>
            <person name="Shen Z."/>
            <person name="Sheh A."/>
            <person name="Young S.K."/>
            <person name="Abouelliel A."/>
            <person name="Ward D.V."/>
            <person name="Earl A.M."/>
            <person name="Fox J.G."/>
        </authorList>
    </citation>
    <scope>NUCLEOTIDE SEQUENCE [LARGE SCALE GENOMIC DNA]</scope>
    <source>
        <strain evidence="2 3">MIT 99-5501</strain>
    </source>
</reference>
<keyword evidence="1" id="KW-0732">Signal</keyword>
<dbReference type="PATRIC" id="fig|1357400.3.peg.1448"/>
<dbReference type="Proteomes" id="UP000018731">
    <property type="component" value="Unassembled WGS sequence"/>
</dbReference>
<comment type="caution">
    <text evidence="2">The sequence shown here is derived from an EMBL/GenBank/DDBJ whole genome shotgun (WGS) entry which is preliminary data.</text>
</comment>
<dbReference type="HOGENOM" id="CLU_1413428_0_0_7"/>
<protein>
    <submittedName>
        <fullName evidence="2">Uncharacterized protein</fullName>
    </submittedName>
</protein>
<accession>V8C7B5</accession>
<proteinExistence type="predicted"/>
<dbReference type="AlphaFoldDB" id="V8C7B5"/>